<keyword evidence="10" id="KW-0067">ATP-binding</keyword>
<dbReference type="FunFam" id="3.40.50.620:FF:000027">
    <property type="entry name" value="Cysteine--tRNA ligase, cytoplasmic"/>
    <property type="match status" value="1"/>
</dbReference>
<evidence type="ECO:0000256" key="13">
    <source>
        <dbReference type="ARBA" id="ARBA00031499"/>
    </source>
</evidence>
<sequence length="614" mass="72791">MTKQVYKWTKPEGKTKGLKVLNSFTKEKNEFVTQKDNYVGVYICGPTVYDVSHLGHARTYVGFDMIRRILEEYFNYNVNYVMNITNIDDKIIKRAKENNENFIDLAKKMEDLFFKDMKSLNVRKPDVITRVSDYIQDITDFILKIEENGFAYRSNGSVYFDVTEFQKKYPYPQLVPLGGDKKTKSEEEEEKEEKEKTEKKNRKDFALWKKSKENEPFWESPFGKGRPGWHIECSVMSTIILGEQFDIHSGGVDLKFPHHDNEIAQVLARYQNKTWVNYFLHTGHLFINGMKMSKSLKNFITIDEALKKYTWRQLRFFFLQHKYNSKLDYSENGMENSVNLDKSFSEFFQNVKIELRKKEKDYREIMREKDHQMFNKLEEVKLLVREALLDDFNTPKVILILNGLVSATNTYLTEKPRNKILADISYYITYIFQIFGLIHKNKMGFSTSTTGNTEEVIAPITTALSEFRDKVRGIARNNKTVELLQLCDQIRDDVLPFIGIRLEDRNNEPSVWKFENKEVLLKERDQKIAEKKKKELAKLKRLEEQKKRLEQAKIKPEEMFLKDPRFSKFDEKGIPTHDAKGEELKKSFKKKINKQYNAQKRKHQQYLKKQQNKK</sequence>
<keyword evidence="11" id="KW-0648">Protein biosynthesis</keyword>
<evidence type="ECO:0000259" key="17">
    <source>
        <dbReference type="Pfam" id="PF09190"/>
    </source>
</evidence>
<dbReference type="NCBIfam" id="TIGR00435">
    <property type="entry name" value="cysS"/>
    <property type="match status" value="1"/>
</dbReference>
<proteinExistence type="inferred from homology"/>
<feature type="domain" description="Cysteinyl-tRNA synthetase class Ia DALR" evidence="17">
    <location>
        <begin position="384"/>
        <end position="437"/>
    </location>
</feature>
<evidence type="ECO:0000256" key="10">
    <source>
        <dbReference type="ARBA" id="ARBA00022840"/>
    </source>
</evidence>
<evidence type="ECO:0000256" key="6">
    <source>
        <dbReference type="ARBA" id="ARBA00022598"/>
    </source>
</evidence>
<keyword evidence="7" id="KW-0479">Metal-binding</keyword>
<evidence type="ECO:0000313" key="18">
    <source>
        <dbReference type="EMBL" id="KAJ3448880.1"/>
    </source>
</evidence>
<dbReference type="GO" id="GO:0005737">
    <property type="term" value="C:cytoplasm"/>
    <property type="evidence" value="ECO:0007669"/>
    <property type="project" value="UniProtKB-SubCell"/>
</dbReference>
<dbReference type="GO" id="GO:0004817">
    <property type="term" value="F:cysteine-tRNA ligase activity"/>
    <property type="evidence" value="ECO:0007669"/>
    <property type="project" value="UniProtKB-EC"/>
</dbReference>
<comment type="cofactor">
    <cofactor evidence="1">
        <name>Zn(2+)</name>
        <dbReference type="ChEBI" id="CHEBI:29105"/>
    </cofactor>
</comment>
<dbReference type="InterPro" id="IPR015273">
    <property type="entry name" value="Cys-tRNA-synt_Ia_DALR"/>
</dbReference>
<dbReference type="SUPFAM" id="SSF52374">
    <property type="entry name" value="Nucleotidylyl transferase"/>
    <property type="match status" value="1"/>
</dbReference>
<dbReference type="GO" id="GO:0046872">
    <property type="term" value="F:metal ion binding"/>
    <property type="evidence" value="ECO:0007669"/>
    <property type="project" value="UniProtKB-KW"/>
</dbReference>
<evidence type="ECO:0000256" key="2">
    <source>
        <dbReference type="ARBA" id="ARBA00004496"/>
    </source>
</evidence>
<dbReference type="Gene3D" id="3.40.50.620">
    <property type="entry name" value="HUPs"/>
    <property type="match status" value="1"/>
</dbReference>
<dbReference type="GO" id="GO:0005524">
    <property type="term" value="F:ATP binding"/>
    <property type="evidence" value="ECO:0007669"/>
    <property type="project" value="UniProtKB-KW"/>
</dbReference>
<evidence type="ECO:0000256" key="15">
    <source>
        <dbReference type="SAM" id="MobiDB-lite"/>
    </source>
</evidence>
<evidence type="ECO:0000256" key="1">
    <source>
        <dbReference type="ARBA" id="ARBA00001947"/>
    </source>
</evidence>
<evidence type="ECO:0000256" key="3">
    <source>
        <dbReference type="ARBA" id="ARBA00005594"/>
    </source>
</evidence>
<dbReference type="InterPro" id="IPR009080">
    <property type="entry name" value="tRNAsynth_Ia_anticodon-bd"/>
</dbReference>
<feature type="coiled-coil region" evidence="14">
    <location>
        <begin position="522"/>
        <end position="559"/>
    </location>
</feature>
<dbReference type="InterPro" id="IPR015803">
    <property type="entry name" value="Cys-tRNA-ligase"/>
</dbReference>
<evidence type="ECO:0000259" key="16">
    <source>
        <dbReference type="Pfam" id="PF01406"/>
    </source>
</evidence>
<evidence type="ECO:0000256" key="9">
    <source>
        <dbReference type="ARBA" id="ARBA00022833"/>
    </source>
</evidence>
<dbReference type="PANTHER" id="PTHR10890">
    <property type="entry name" value="CYSTEINYL-TRNA SYNTHETASE"/>
    <property type="match status" value="1"/>
</dbReference>
<dbReference type="InterPro" id="IPR024909">
    <property type="entry name" value="Cys-tRNA/MSH_ligase"/>
</dbReference>
<dbReference type="InterPro" id="IPR014729">
    <property type="entry name" value="Rossmann-like_a/b/a_fold"/>
</dbReference>
<dbReference type="Pfam" id="PF01406">
    <property type="entry name" value="tRNA-synt_1e"/>
    <property type="match status" value="1"/>
</dbReference>
<comment type="subcellular location">
    <subcellularLocation>
        <location evidence="2">Cytoplasm</location>
    </subcellularLocation>
</comment>
<gene>
    <name evidence="18" type="ORF">M0812_01366</name>
</gene>
<keyword evidence="5" id="KW-0963">Cytoplasm</keyword>
<keyword evidence="9" id="KW-0862">Zinc</keyword>
<keyword evidence="14" id="KW-0175">Coiled coil</keyword>
<evidence type="ECO:0000256" key="4">
    <source>
        <dbReference type="ARBA" id="ARBA00012832"/>
    </source>
</evidence>
<protein>
    <recommendedName>
        <fullName evidence="4">cysteine--tRNA ligase</fullName>
        <ecNumber evidence="4">6.1.1.16</ecNumber>
    </recommendedName>
    <alternativeName>
        <fullName evidence="13">Cysteinyl-tRNA synthetase</fullName>
    </alternativeName>
</protein>
<evidence type="ECO:0000256" key="8">
    <source>
        <dbReference type="ARBA" id="ARBA00022741"/>
    </source>
</evidence>
<evidence type="ECO:0000256" key="5">
    <source>
        <dbReference type="ARBA" id="ARBA00022490"/>
    </source>
</evidence>
<evidence type="ECO:0000256" key="7">
    <source>
        <dbReference type="ARBA" id="ARBA00022723"/>
    </source>
</evidence>
<evidence type="ECO:0000256" key="11">
    <source>
        <dbReference type="ARBA" id="ARBA00022917"/>
    </source>
</evidence>
<organism evidence="18 19">
    <name type="scientific">Anaeramoeba flamelloides</name>
    <dbReference type="NCBI Taxonomy" id="1746091"/>
    <lineage>
        <taxon>Eukaryota</taxon>
        <taxon>Metamonada</taxon>
        <taxon>Anaeramoebidae</taxon>
        <taxon>Anaeramoeba</taxon>
    </lineage>
</organism>
<evidence type="ECO:0000256" key="12">
    <source>
        <dbReference type="ARBA" id="ARBA00023146"/>
    </source>
</evidence>
<evidence type="ECO:0000256" key="14">
    <source>
        <dbReference type="SAM" id="Coils"/>
    </source>
</evidence>
<dbReference type="GO" id="GO:0006423">
    <property type="term" value="P:cysteinyl-tRNA aminoacylation"/>
    <property type="evidence" value="ECO:0007669"/>
    <property type="project" value="InterPro"/>
</dbReference>
<dbReference type="SUPFAM" id="SSF47323">
    <property type="entry name" value="Anticodon-binding domain of a subclass of class I aminoacyl-tRNA synthetases"/>
    <property type="match status" value="1"/>
</dbReference>
<feature type="region of interest" description="Disordered" evidence="15">
    <location>
        <begin position="176"/>
        <end position="199"/>
    </location>
</feature>
<evidence type="ECO:0000313" key="19">
    <source>
        <dbReference type="Proteomes" id="UP001146793"/>
    </source>
</evidence>
<dbReference type="EC" id="6.1.1.16" evidence="4"/>
<reference evidence="18" key="1">
    <citation type="submission" date="2022-08" db="EMBL/GenBank/DDBJ databases">
        <title>Novel sulphate-reducing endosymbionts in the free-living metamonad Anaeramoeba.</title>
        <authorList>
            <person name="Jerlstrom-Hultqvist J."/>
            <person name="Cepicka I."/>
            <person name="Gallot-Lavallee L."/>
            <person name="Salas-Leiva D."/>
            <person name="Curtis B.A."/>
            <person name="Zahonova K."/>
            <person name="Pipaliya S."/>
            <person name="Dacks J."/>
            <person name="Roger A.J."/>
        </authorList>
    </citation>
    <scope>NUCLEOTIDE SEQUENCE</scope>
    <source>
        <strain evidence="18">Busselton2</strain>
    </source>
</reference>
<accession>A0AAV8A5M8</accession>
<feature type="domain" description="tRNA synthetases class I catalytic" evidence="16">
    <location>
        <begin position="32"/>
        <end position="338"/>
    </location>
</feature>
<keyword evidence="12" id="KW-0030">Aminoacyl-tRNA synthetase</keyword>
<keyword evidence="6 18" id="KW-0436">Ligase</keyword>
<dbReference type="PRINTS" id="PR00983">
    <property type="entry name" value="TRNASYNTHCYS"/>
</dbReference>
<comment type="similarity">
    <text evidence="3">Belongs to the class-I aminoacyl-tRNA synthetase family.</text>
</comment>
<dbReference type="Proteomes" id="UP001146793">
    <property type="component" value="Unassembled WGS sequence"/>
</dbReference>
<comment type="caution">
    <text evidence="18">The sequence shown here is derived from an EMBL/GenBank/DDBJ whole genome shotgun (WGS) entry which is preliminary data.</text>
</comment>
<name>A0AAV8A5M8_9EUKA</name>
<dbReference type="EMBL" id="JANTQA010000015">
    <property type="protein sequence ID" value="KAJ3448880.1"/>
    <property type="molecule type" value="Genomic_DNA"/>
</dbReference>
<dbReference type="InterPro" id="IPR032678">
    <property type="entry name" value="tRNA-synt_1_cat_dom"/>
</dbReference>
<dbReference type="Pfam" id="PF09190">
    <property type="entry name" value="DALR_2"/>
    <property type="match status" value="1"/>
</dbReference>
<dbReference type="HAMAP" id="MF_00041">
    <property type="entry name" value="Cys_tRNA_synth"/>
    <property type="match status" value="1"/>
</dbReference>
<dbReference type="Gene3D" id="1.20.120.1910">
    <property type="entry name" value="Cysteine-tRNA ligase, C-terminal anti-codon recognition domain"/>
    <property type="match status" value="1"/>
</dbReference>
<dbReference type="CDD" id="cd00672">
    <property type="entry name" value="CysRS_core"/>
    <property type="match status" value="1"/>
</dbReference>
<dbReference type="PANTHER" id="PTHR10890:SF3">
    <property type="entry name" value="CYSTEINE--TRNA LIGASE, CYTOPLASMIC"/>
    <property type="match status" value="1"/>
</dbReference>
<keyword evidence="8" id="KW-0547">Nucleotide-binding</keyword>
<dbReference type="AlphaFoldDB" id="A0AAV8A5M8"/>